<sequence>MTLQMEKVVFKYSGTFLVVLLSILTLGIYIGYWFLNRKEAIQSISRKNEVPFRWWMVFTVFLSLSFLLFFVETYLFTPYGRVIIESVQIILVYYFLGLLYYSVFRIKERIENHYEAVQMNRILLFLFHIWYLQYKINQLHKEESEELVMGEGLA</sequence>
<dbReference type="AlphaFoldDB" id="A0A1I0J6P6"/>
<reference evidence="4" key="1">
    <citation type="submission" date="2016-10" db="EMBL/GenBank/DDBJ databases">
        <authorList>
            <person name="Varghese N."/>
            <person name="Submissions S."/>
        </authorList>
    </citation>
    <scope>NUCLEOTIDE SEQUENCE [LARGE SCALE GENOMIC DNA]</scope>
    <source>
        <strain evidence="4">CGMCC 1.3566</strain>
    </source>
</reference>
<dbReference type="Pfam" id="PF14018">
    <property type="entry name" value="DUF4234"/>
    <property type="match status" value="1"/>
</dbReference>
<protein>
    <recommendedName>
        <fullName evidence="2">DUF4234 domain-containing protein</fullName>
    </recommendedName>
</protein>
<keyword evidence="1" id="KW-0812">Transmembrane</keyword>
<dbReference type="STRING" id="237682.SAMN05421676_11639"/>
<dbReference type="EMBL" id="FOHJ01000016">
    <property type="protein sequence ID" value="SEU05298.1"/>
    <property type="molecule type" value="Genomic_DNA"/>
</dbReference>
<dbReference type="RefSeq" id="WP_177167368.1">
    <property type="nucleotide sequence ID" value="NZ_FOHJ01000016.1"/>
</dbReference>
<keyword evidence="1" id="KW-1133">Transmembrane helix</keyword>
<evidence type="ECO:0000259" key="2">
    <source>
        <dbReference type="Pfam" id="PF14018"/>
    </source>
</evidence>
<proteinExistence type="predicted"/>
<organism evidence="3 4">
    <name type="scientific">Salinibacillus kushneri</name>
    <dbReference type="NCBI Taxonomy" id="237682"/>
    <lineage>
        <taxon>Bacteria</taxon>
        <taxon>Bacillati</taxon>
        <taxon>Bacillota</taxon>
        <taxon>Bacilli</taxon>
        <taxon>Bacillales</taxon>
        <taxon>Bacillaceae</taxon>
        <taxon>Salinibacillus</taxon>
    </lineage>
</organism>
<keyword evidence="4" id="KW-1185">Reference proteome</keyword>
<feature type="domain" description="DUF4234" evidence="2">
    <location>
        <begin position="16"/>
        <end position="111"/>
    </location>
</feature>
<keyword evidence="1" id="KW-0472">Membrane</keyword>
<gene>
    <name evidence="3" type="ORF">SAMN05421676_11639</name>
</gene>
<feature type="transmembrane region" description="Helical" evidence="1">
    <location>
        <begin position="55"/>
        <end position="76"/>
    </location>
</feature>
<evidence type="ECO:0000313" key="3">
    <source>
        <dbReference type="EMBL" id="SEU05298.1"/>
    </source>
</evidence>
<feature type="transmembrane region" description="Helical" evidence="1">
    <location>
        <begin position="82"/>
        <end position="104"/>
    </location>
</feature>
<evidence type="ECO:0000256" key="1">
    <source>
        <dbReference type="SAM" id="Phobius"/>
    </source>
</evidence>
<feature type="transmembrane region" description="Helical" evidence="1">
    <location>
        <begin position="12"/>
        <end position="35"/>
    </location>
</feature>
<accession>A0A1I0J6P6</accession>
<dbReference type="InterPro" id="IPR025328">
    <property type="entry name" value="DUF4234"/>
</dbReference>
<name>A0A1I0J6P6_9BACI</name>
<evidence type="ECO:0000313" key="4">
    <source>
        <dbReference type="Proteomes" id="UP000199095"/>
    </source>
</evidence>
<dbReference type="Proteomes" id="UP000199095">
    <property type="component" value="Unassembled WGS sequence"/>
</dbReference>